<accession>A0A9P4NN72</accession>
<dbReference type="Proteomes" id="UP000800235">
    <property type="component" value="Unassembled WGS sequence"/>
</dbReference>
<protein>
    <recommendedName>
        <fullName evidence="2">RNA polymerase II holoenzyme cyclin-like subunit</fullName>
    </recommendedName>
</protein>
<dbReference type="GO" id="GO:0006357">
    <property type="term" value="P:regulation of transcription by RNA polymerase II"/>
    <property type="evidence" value="ECO:0007669"/>
    <property type="project" value="InterPro"/>
</dbReference>
<dbReference type="OrthoDB" id="10266018at2759"/>
<evidence type="ECO:0000256" key="2">
    <source>
        <dbReference type="ARBA" id="ARBA00014912"/>
    </source>
</evidence>
<evidence type="ECO:0000256" key="1">
    <source>
        <dbReference type="ARBA" id="ARBA00008638"/>
    </source>
</evidence>
<dbReference type="Gene3D" id="1.10.472.10">
    <property type="entry name" value="Cyclin-like"/>
    <property type="match status" value="2"/>
</dbReference>
<evidence type="ECO:0000313" key="6">
    <source>
        <dbReference type="Proteomes" id="UP000800235"/>
    </source>
</evidence>
<dbReference type="InterPro" id="IPR036915">
    <property type="entry name" value="Cyclin-like_sf"/>
</dbReference>
<dbReference type="PANTHER" id="PTHR10026">
    <property type="entry name" value="CYCLIN"/>
    <property type="match status" value="1"/>
</dbReference>
<dbReference type="Pfam" id="PF00134">
    <property type="entry name" value="Cyclin_N"/>
    <property type="match status" value="1"/>
</dbReference>
<dbReference type="AlphaFoldDB" id="A0A9P4NN72"/>
<feature type="domain" description="Cyclin-like" evidence="4">
    <location>
        <begin position="155"/>
        <end position="271"/>
    </location>
</feature>
<comment type="caution">
    <text evidence="5">The sequence shown here is derived from an EMBL/GenBank/DDBJ whole genome shotgun (WGS) entry which is preliminary data.</text>
</comment>
<gene>
    <name evidence="5" type="ORF">EJ08DRAFT_680423</name>
</gene>
<dbReference type="CDD" id="cd20513">
    <property type="entry name" value="CYCLIN_CCNC_rpt1"/>
    <property type="match status" value="1"/>
</dbReference>
<dbReference type="SMART" id="SM00385">
    <property type="entry name" value="CYCLIN"/>
    <property type="match status" value="2"/>
</dbReference>
<dbReference type="SUPFAM" id="SSF47954">
    <property type="entry name" value="Cyclin-like"/>
    <property type="match status" value="2"/>
</dbReference>
<dbReference type="InterPro" id="IPR006671">
    <property type="entry name" value="Cyclin_N"/>
</dbReference>
<dbReference type="PIRSF" id="PIRSF028758">
    <property type="entry name" value="Cyclin, C/H/G types"/>
    <property type="match status" value="1"/>
</dbReference>
<keyword evidence="3" id="KW-0195">Cyclin</keyword>
<proteinExistence type="inferred from homology"/>
<dbReference type="EMBL" id="MU007052">
    <property type="protein sequence ID" value="KAF2428904.1"/>
    <property type="molecule type" value="Genomic_DNA"/>
</dbReference>
<dbReference type="InterPro" id="IPR013763">
    <property type="entry name" value="Cyclin-like_dom"/>
</dbReference>
<sequence length="299" mass="34388">MAANYWESSQRKFWTFSKRDLTDLRRAQEVENSQLYSQYPLPDRRLTNIYFQMQLTKLAKRMSTRQQAVATAQVYIRRFYTRREIRTTNPYLVLSTAFYLACKMEECPQHIRIVVGEARQFWPDAVSSEVSKLGECEFHLISEMNSQLIIHHPYRTLTELQTLFSLTSEEISLAWSIINDHYLTDLPLLYPPHIIAITAVFLAVVLKPTTQTTKAQSHNLQAALQVAINTPSGTSGGALTGQNKVQKLLNWIAEGSVAIEALVDCTQELISLYEVWESYNEKVCKEQVMRFVKGRGLDK</sequence>
<reference evidence="5" key="1">
    <citation type="journal article" date="2020" name="Stud. Mycol.">
        <title>101 Dothideomycetes genomes: a test case for predicting lifestyles and emergence of pathogens.</title>
        <authorList>
            <person name="Haridas S."/>
            <person name="Albert R."/>
            <person name="Binder M."/>
            <person name="Bloem J."/>
            <person name="Labutti K."/>
            <person name="Salamov A."/>
            <person name="Andreopoulos B."/>
            <person name="Baker S."/>
            <person name="Barry K."/>
            <person name="Bills G."/>
            <person name="Bluhm B."/>
            <person name="Cannon C."/>
            <person name="Castanera R."/>
            <person name="Culley D."/>
            <person name="Daum C."/>
            <person name="Ezra D."/>
            <person name="Gonzalez J."/>
            <person name="Henrissat B."/>
            <person name="Kuo A."/>
            <person name="Liang C."/>
            <person name="Lipzen A."/>
            <person name="Lutzoni F."/>
            <person name="Magnuson J."/>
            <person name="Mondo S."/>
            <person name="Nolan M."/>
            <person name="Ohm R."/>
            <person name="Pangilinan J."/>
            <person name="Park H.-J."/>
            <person name="Ramirez L."/>
            <person name="Alfaro M."/>
            <person name="Sun H."/>
            <person name="Tritt A."/>
            <person name="Yoshinaga Y."/>
            <person name="Zwiers L.-H."/>
            <person name="Turgeon B."/>
            <person name="Goodwin S."/>
            <person name="Spatafora J."/>
            <person name="Crous P."/>
            <person name="Grigoriev I."/>
        </authorList>
    </citation>
    <scope>NUCLEOTIDE SEQUENCE</scope>
    <source>
        <strain evidence="5">CBS 130266</strain>
    </source>
</reference>
<evidence type="ECO:0000313" key="5">
    <source>
        <dbReference type="EMBL" id="KAF2428904.1"/>
    </source>
</evidence>
<dbReference type="GO" id="GO:0016538">
    <property type="term" value="F:cyclin-dependent protein serine/threonine kinase regulator activity"/>
    <property type="evidence" value="ECO:0007669"/>
    <property type="project" value="InterPro"/>
</dbReference>
<name>A0A9P4NN72_9PEZI</name>
<evidence type="ECO:0000259" key="4">
    <source>
        <dbReference type="SMART" id="SM00385"/>
    </source>
</evidence>
<comment type="similarity">
    <text evidence="1">Belongs to the cyclin family. Cyclin C subfamily.</text>
</comment>
<feature type="domain" description="Cyclin-like" evidence="4">
    <location>
        <begin position="53"/>
        <end position="142"/>
    </location>
</feature>
<organism evidence="5 6">
    <name type="scientific">Tothia fuscella</name>
    <dbReference type="NCBI Taxonomy" id="1048955"/>
    <lineage>
        <taxon>Eukaryota</taxon>
        <taxon>Fungi</taxon>
        <taxon>Dikarya</taxon>
        <taxon>Ascomycota</taxon>
        <taxon>Pezizomycotina</taxon>
        <taxon>Dothideomycetes</taxon>
        <taxon>Pleosporomycetidae</taxon>
        <taxon>Venturiales</taxon>
        <taxon>Cylindrosympodiaceae</taxon>
        <taxon>Tothia</taxon>
    </lineage>
</organism>
<evidence type="ECO:0000256" key="3">
    <source>
        <dbReference type="RuleBase" id="RU000383"/>
    </source>
</evidence>
<dbReference type="InterPro" id="IPR043198">
    <property type="entry name" value="Cyclin/Ssn8"/>
</dbReference>
<keyword evidence="6" id="KW-1185">Reference proteome</keyword>